<organism evidence="1 2">
    <name type="scientific">Lates japonicus</name>
    <name type="common">Japanese lates</name>
    <dbReference type="NCBI Taxonomy" id="270547"/>
    <lineage>
        <taxon>Eukaryota</taxon>
        <taxon>Metazoa</taxon>
        <taxon>Chordata</taxon>
        <taxon>Craniata</taxon>
        <taxon>Vertebrata</taxon>
        <taxon>Euteleostomi</taxon>
        <taxon>Actinopterygii</taxon>
        <taxon>Neopterygii</taxon>
        <taxon>Teleostei</taxon>
        <taxon>Neoteleostei</taxon>
        <taxon>Acanthomorphata</taxon>
        <taxon>Carangaria</taxon>
        <taxon>Carangaria incertae sedis</taxon>
        <taxon>Centropomidae</taxon>
        <taxon>Lates</taxon>
    </lineage>
</organism>
<gene>
    <name evidence="1" type="ORF">AKAME5_002705800</name>
</gene>
<sequence length="82" mass="8982">MDVTIYPPPPQPLAASNHTRLGQLSYPDPAFGTNKQQQRCGVVVIKKKKLLYPDTLGSDALQAVPECHRSADFCPNPSSNYV</sequence>
<dbReference type="Proteomes" id="UP001279410">
    <property type="component" value="Unassembled WGS sequence"/>
</dbReference>
<comment type="caution">
    <text evidence="1">The sequence shown here is derived from an EMBL/GenBank/DDBJ whole genome shotgun (WGS) entry which is preliminary data.</text>
</comment>
<evidence type="ECO:0000313" key="2">
    <source>
        <dbReference type="Proteomes" id="UP001279410"/>
    </source>
</evidence>
<protein>
    <submittedName>
        <fullName evidence="1">Thymocyte selection-associated high mobility group box protein TOX</fullName>
    </submittedName>
</protein>
<evidence type="ECO:0000313" key="1">
    <source>
        <dbReference type="EMBL" id="GLD46687.1"/>
    </source>
</evidence>
<name>A0AAD3M313_LATJO</name>
<dbReference type="EMBL" id="BRZM01003248">
    <property type="protein sequence ID" value="GLD46687.1"/>
    <property type="molecule type" value="Genomic_DNA"/>
</dbReference>
<keyword evidence="2" id="KW-1185">Reference proteome</keyword>
<proteinExistence type="predicted"/>
<dbReference type="AlphaFoldDB" id="A0AAD3M313"/>
<reference evidence="1" key="1">
    <citation type="submission" date="2022-08" db="EMBL/GenBank/DDBJ databases">
        <title>Genome sequencing of akame (Lates japonicus).</title>
        <authorList>
            <person name="Hashiguchi Y."/>
            <person name="Takahashi H."/>
        </authorList>
    </citation>
    <scope>NUCLEOTIDE SEQUENCE</scope>
    <source>
        <strain evidence="1">Kochi</strain>
    </source>
</reference>
<accession>A0AAD3M313</accession>